<keyword evidence="2" id="KW-1185">Reference proteome</keyword>
<evidence type="ECO:0008006" key="3">
    <source>
        <dbReference type="Google" id="ProtNLM"/>
    </source>
</evidence>
<reference evidence="1 2" key="1">
    <citation type="submission" date="2020-09" db="EMBL/GenBank/DDBJ databases">
        <title>Paenibacillus sp. strain PR3 16S rRNA gene Genome sequencing and assembly.</title>
        <authorList>
            <person name="Kim J."/>
        </authorList>
    </citation>
    <scope>NUCLEOTIDE SEQUENCE [LARGE SCALE GENOMIC DNA]</scope>
    <source>
        <strain evidence="1 2">PR3</strain>
    </source>
</reference>
<dbReference type="EMBL" id="JACXZA010000007">
    <property type="protein sequence ID" value="MBD3921801.1"/>
    <property type="molecule type" value="Genomic_DNA"/>
</dbReference>
<sequence length="146" mass="16366">MFFNRIAHSRIYDRRISSKLALGLLAIALIALEAGCGGGSGKYDNKMRVQHYGHDGYMGLTNTNPSLPNSPHSLTIKNDTDFVDQKLRELKGITRSRTVIDGARLTVTIDADRNLNAKEREQLKKKAIAVVRQNMPRYEVDVRVTP</sequence>
<protein>
    <recommendedName>
        <fullName evidence="3">Sporulation protein</fullName>
    </recommendedName>
</protein>
<proteinExistence type="predicted"/>
<comment type="caution">
    <text evidence="1">The sequence shown here is derived from an EMBL/GenBank/DDBJ whole genome shotgun (WGS) entry which is preliminary data.</text>
</comment>
<gene>
    <name evidence="1" type="ORF">H8B09_23775</name>
</gene>
<dbReference type="Proteomes" id="UP000609346">
    <property type="component" value="Unassembled WGS sequence"/>
</dbReference>
<dbReference type="RefSeq" id="WP_191206110.1">
    <property type="nucleotide sequence ID" value="NZ_JACXZA010000007.1"/>
</dbReference>
<evidence type="ECO:0000313" key="2">
    <source>
        <dbReference type="Proteomes" id="UP000609346"/>
    </source>
</evidence>
<accession>A0ABR8N3F2</accession>
<name>A0ABR8N3F2_9BACL</name>
<evidence type="ECO:0000313" key="1">
    <source>
        <dbReference type="EMBL" id="MBD3921801.1"/>
    </source>
</evidence>
<organism evidence="1 2">
    <name type="scientific">Paenibacillus terricola</name>
    <dbReference type="NCBI Taxonomy" id="2763503"/>
    <lineage>
        <taxon>Bacteria</taxon>
        <taxon>Bacillati</taxon>
        <taxon>Bacillota</taxon>
        <taxon>Bacilli</taxon>
        <taxon>Bacillales</taxon>
        <taxon>Paenibacillaceae</taxon>
        <taxon>Paenibacillus</taxon>
    </lineage>
</organism>